<feature type="region of interest" description="Disordered" evidence="1">
    <location>
        <begin position="199"/>
        <end position="237"/>
    </location>
</feature>
<keyword evidence="2" id="KW-0732">Signal</keyword>
<feature type="signal peptide" evidence="2">
    <location>
        <begin position="1"/>
        <end position="28"/>
    </location>
</feature>
<dbReference type="AlphaFoldDB" id="A0AAU8IU86"/>
<evidence type="ECO:0008006" key="4">
    <source>
        <dbReference type="Google" id="ProtNLM"/>
    </source>
</evidence>
<dbReference type="EMBL" id="CP159534">
    <property type="protein sequence ID" value="XCJ72168.1"/>
    <property type="molecule type" value="Genomic_DNA"/>
</dbReference>
<accession>A0AAU8IU86</accession>
<reference evidence="3" key="1">
    <citation type="submission" date="2024-06" db="EMBL/GenBank/DDBJ databases">
        <title>Streptomyces sp. strain HUAS MG91 genome sequences.</title>
        <authorList>
            <person name="Mo P."/>
        </authorList>
    </citation>
    <scope>NUCLEOTIDE SEQUENCE</scope>
    <source>
        <strain evidence="3">HUAS MG91</strain>
    </source>
</reference>
<dbReference type="RefSeq" id="WP_353943748.1">
    <property type="nucleotide sequence ID" value="NZ_CP159534.1"/>
</dbReference>
<feature type="chain" id="PRO_5043616671" description="Secreted protein" evidence="2">
    <location>
        <begin position="29"/>
        <end position="237"/>
    </location>
</feature>
<evidence type="ECO:0000313" key="3">
    <source>
        <dbReference type="EMBL" id="XCJ72168.1"/>
    </source>
</evidence>
<organism evidence="3">
    <name type="scientific">Streptomyces tabacisoli</name>
    <dbReference type="NCBI Taxonomy" id="3156398"/>
    <lineage>
        <taxon>Bacteria</taxon>
        <taxon>Bacillati</taxon>
        <taxon>Actinomycetota</taxon>
        <taxon>Actinomycetes</taxon>
        <taxon>Kitasatosporales</taxon>
        <taxon>Streptomycetaceae</taxon>
        <taxon>Streptomyces</taxon>
    </lineage>
</organism>
<dbReference type="KEGG" id="stac:ABII15_20325"/>
<evidence type="ECO:0000256" key="1">
    <source>
        <dbReference type="SAM" id="MobiDB-lite"/>
    </source>
</evidence>
<name>A0AAU8IU86_9ACTN</name>
<evidence type="ECO:0000256" key="2">
    <source>
        <dbReference type="SAM" id="SignalP"/>
    </source>
</evidence>
<gene>
    <name evidence="3" type="ORF">ABII15_20325</name>
</gene>
<sequence>MPALPVRRIATSALCASLLIGAAAPVFAADSADERASRTVVSSTAAPDAATLLNQVKTLQDTAGVMTPVTGLLDAVLKTKDGKLPADEAQKHADAVKSAIDTAKEQAAAVPVPKAPDAAVPDDAKAPPAVKDVQAEALTALQAAVDALVKSATSGDVKALPTQAPAVVTGLVNVLAATLLSGALPAPDLPGLPALPQLPAATTPSLPATPSVPQAPAVPQTPALPQAPALPQTPATS</sequence>
<protein>
    <recommendedName>
        <fullName evidence="4">Secreted protein</fullName>
    </recommendedName>
</protein>
<proteinExistence type="predicted"/>